<comment type="caution">
    <text evidence="3">The sequence shown here is derived from an EMBL/GenBank/DDBJ whole genome shotgun (WGS) entry which is preliminary data.</text>
</comment>
<feature type="region of interest" description="Disordered" evidence="2">
    <location>
        <begin position="100"/>
        <end position="120"/>
    </location>
</feature>
<gene>
    <name evidence="3" type="ORF">PIB30_079707</name>
</gene>
<dbReference type="EMBL" id="JASCZI010152173">
    <property type="protein sequence ID" value="MED6175578.1"/>
    <property type="molecule type" value="Genomic_DNA"/>
</dbReference>
<organism evidence="3 4">
    <name type="scientific">Stylosanthes scabra</name>
    <dbReference type="NCBI Taxonomy" id="79078"/>
    <lineage>
        <taxon>Eukaryota</taxon>
        <taxon>Viridiplantae</taxon>
        <taxon>Streptophyta</taxon>
        <taxon>Embryophyta</taxon>
        <taxon>Tracheophyta</taxon>
        <taxon>Spermatophyta</taxon>
        <taxon>Magnoliopsida</taxon>
        <taxon>eudicotyledons</taxon>
        <taxon>Gunneridae</taxon>
        <taxon>Pentapetalae</taxon>
        <taxon>rosids</taxon>
        <taxon>fabids</taxon>
        <taxon>Fabales</taxon>
        <taxon>Fabaceae</taxon>
        <taxon>Papilionoideae</taxon>
        <taxon>50 kb inversion clade</taxon>
        <taxon>dalbergioids sensu lato</taxon>
        <taxon>Dalbergieae</taxon>
        <taxon>Pterocarpus clade</taxon>
        <taxon>Stylosanthes</taxon>
    </lineage>
</organism>
<feature type="coiled-coil region" evidence="1">
    <location>
        <begin position="47"/>
        <end position="81"/>
    </location>
</feature>
<protein>
    <submittedName>
        <fullName evidence="3">Uncharacterized protein</fullName>
    </submittedName>
</protein>
<sequence>MENDIDATLKTDEKLDCVLITRSLRTSGYGGSSASVASTPTGPTEVVDDLREQVQNLTQSVENQGQELQQQRDEVATLKNMLVEWCGRWMPFDCSPIASSSATAAARSSSADDDDDYEDA</sequence>
<feature type="compositionally biased region" description="Low complexity" evidence="2">
    <location>
        <begin position="100"/>
        <end position="109"/>
    </location>
</feature>
<evidence type="ECO:0000313" key="3">
    <source>
        <dbReference type="EMBL" id="MED6175578.1"/>
    </source>
</evidence>
<evidence type="ECO:0000256" key="2">
    <source>
        <dbReference type="SAM" id="MobiDB-lite"/>
    </source>
</evidence>
<keyword evidence="1" id="KW-0175">Coiled coil</keyword>
<evidence type="ECO:0000313" key="4">
    <source>
        <dbReference type="Proteomes" id="UP001341840"/>
    </source>
</evidence>
<dbReference type="Proteomes" id="UP001341840">
    <property type="component" value="Unassembled WGS sequence"/>
</dbReference>
<accession>A0ABU6VUQ6</accession>
<keyword evidence="4" id="KW-1185">Reference proteome</keyword>
<name>A0ABU6VUQ6_9FABA</name>
<feature type="compositionally biased region" description="Acidic residues" evidence="2">
    <location>
        <begin position="111"/>
        <end position="120"/>
    </location>
</feature>
<reference evidence="3 4" key="1">
    <citation type="journal article" date="2023" name="Plants (Basel)">
        <title>Bridging the Gap: Combining Genomics and Transcriptomics Approaches to Understand Stylosanthes scabra, an Orphan Legume from the Brazilian Caatinga.</title>
        <authorList>
            <person name="Ferreira-Neto J.R.C."/>
            <person name="da Silva M.D."/>
            <person name="Binneck E."/>
            <person name="de Melo N.F."/>
            <person name="da Silva R.H."/>
            <person name="de Melo A.L.T.M."/>
            <person name="Pandolfi V."/>
            <person name="Bustamante F.O."/>
            <person name="Brasileiro-Vidal A.C."/>
            <person name="Benko-Iseppon A.M."/>
        </authorList>
    </citation>
    <scope>NUCLEOTIDE SEQUENCE [LARGE SCALE GENOMIC DNA]</scope>
    <source>
        <tissue evidence="3">Leaves</tissue>
    </source>
</reference>
<evidence type="ECO:0000256" key="1">
    <source>
        <dbReference type="SAM" id="Coils"/>
    </source>
</evidence>
<proteinExistence type="predicted"/>